<gene>
    <name evidence="6" type="ORF">HSBAA_66460</name>
</gene>
<evidence type="ECO:0000256" key="5">
    <source>
        <dbReference type="SAM" id="Phobius"/>
    </source>
</evidence>
<evidence type="ECO:0000313" key="6">
    <source>
        <dbReference type="EMBL" id="BBI65340.1"/>
    </source>
</evidence>
<evidence type="ECO:0000256" key="1">
    <source>
        <dbReference type="ARBA" id="ARBA00004141"/>
    </source>
</evidence>
<evidence type="ECO:0008006" key="8">
    <source>
        <dbReference type="Google" id="ProtNLM"/>
    </source>
</evidence>
<dbReference type="AlphaFoldDB" id="A0A455UGH1"/>
<feature type="transmembrane region" description="Helical" evidence="5">
    <location>
        <begin position="32"/>
        <end position="55"/>
    </location>
</feature>
<evidence type="ECO:0000256" key="3">
    <source>
        <dbReference type="ARBA" id="ARBA00022989"/>
    </source>
</evidence>
<dbReference type="EMBL" id="AP019514">
    <property type="protein sequence ID" value="BBI65340.1"/>
    <property type="molecule type" value="Genomic_DNA"/>
</dbReference>
<dbReference type="KEGG" id="hsr:HSBAA_66460"/>
<comment type="subcellular location">
    <subcellularLocation>
        <location evidence="1">Membrane</location>
        <topology evidence="1">Multi-pass membrane protein</topology>
    </subcellularLocation>
</comment>
<dbReference type="Proteomes" id="UP000320231">
    <property type="component" value="Chromosome"/>
</dbReference>
<dbReference type="GO" id="GO:0016020">
    <property type="term" value="C:membrane"/>
    <property type="evidence" value="ECO:0007669"/>
    <property type="project" value="UniProtKB-SubCell"/>
</dbReference>
<evidence type="ECO:0000313" key="7">
    <source>
        <dbReference type="Proteomes" id="UP000320231"/>
    </source>
</evidence>
<keyword evidence="3 5" id="KW-1133">Transmembrane helix</keyword>
<organism evidence="6 7">
    <name type="scientific">Vreelandella sulfidaeris</name>
    <dbReference type="NCBI Taxonomy" id="115553"/>
    <lineage>
        <taxon>Bacteria</taxon>
        <taxon>Pseudomonadati</taxon>
        <taxon>Pseudomonadota</taxon>
        <taxon>Gammaproteobacteria</taxon>
        <taxon>Oceanospirillales</taxon>
        <taxon>Halomonadaceae</taxon>
        <taxon>Vreelandella</taxon>
    </lineage>
</organism>
<evidence type="ECO:0000256" key="4">
    <source>
        <dbReference type="ARBA" id="ARBA00023136"/>
    </source>
</evidence>
<dbReference type="SUPFAM" id="SSF161111">
    <property type="entry name" value="Cation efflux protein transmembrane domain-like"/>
    <property type="match status" value="1"/>
</dbReference>
<name>A0A455UGH1_9GAMM</name>
<protein>
    <recommendedName>
        <fullName evidence="8">Cation efflux protein cytoplasmic domain-containing protein</fullName>
    </recommendedName>
</protein>
<dbReference type="InterPro" id="IPR027469">
    <property type="entry name" value="Cation_efflux_TMD_sf"/>
</dbReference>
<sequence>MTQTIETPVVHDQERLSQEAKRVTYIGAWLDALLSIVKVTIGFMVGSAALIADGIHSPIRFSHRRFCAGGDSLRASGTR</sequence>
<keyword evidence="2 5" id="KW-0812">Transmembrane</keyword>
<reference evidence="6 7" key="1">
    <citation type="journal article" date="2019" name="Microbiol. Resour. Announc.">
        <title>Complete Genome Sequence of Halomonas sulfidaeris Strain Esulfide1 Isolated from a Metal Sulfide Rock at a Depth of 2,200 Meters, Obtained Using Nanopore Sequencing.</title>
        <authorList>
            <person name="Saito M."/>
            <person name="Nishigata A."/>
            <person name="Galipon J."/>
            <person name="Arakawa K."/>
        </authorList>
    </citation>
    <scope>NUCLEOTIDE SEQUENCE [LARGE SCALE GENOMIC DNA]</scope>
    <source>
        <strain evidence="6 7">ATCC BAA-803</strain>
    </source>
</reference>
<keyword evidence="4 5" id="KW-0472">Membrane</keyword>
<accession>A0A455UGH1</accession>
<proteinExistence type="predicted"/>
<evidence type="ECO:0000256" key="2">
    <source>
        <dbReference type="ARBA" id="ARBA00022692"/>
    </source>
</evidence>
<dbReference type="Gene3D" id="1.20.1510.10">
    <property type="entry name" value="Cation efflux protein transmembrane domain"/>
    <property type="match status" value="1"/>
</dbReference>